<gene>
    <name evidence="17" type="primary">ACOX3_0</name>
    <name evidence="17" type="ORF">g.978</name>
</gene>
<proteinExistence type="inferred from homology"/>
<dbReference type="GO" id="GO:0033540">
    <property type="term" value="P:fatty acid beta-oxidation using acyl-CoA oxidase"/>
    <property type="evidence" value="ECO:0007669"/>
    <property type="project" value="TreeGrafter"/>
</dbReference>
<evidence type="ECO:0000256" key="8">
    <source>
        <dbReference type="ARBA" id="ARBA00023002"/>
    </source>
</evidence>
<evidence type="ECO:0000256" key="1">
    <source>
        <dbReference type="ARBA" id="ARBA00001974"/>
    </source>
</evidence>
<evidence type="ECO:0000256" key="11">
    <source>
        <dbReference type="PIRNR" id="PIRNR000168"/>
    </source>
</evidence>
<evidence type="ECO:0000256" key="9">
    <source>
        <dbReference type="ARBA" id="ARBA00023098"/>
    </source>
</evidence>
<dbReference type="Gene3D" id="2.40.110.10">
    <property type="entry name" value="Butyryl-CoA Dehydrogenase, subunit A, domain 2"/>
    <property type="match status" value="1"/>
</dbReference>
<evidence type="ECO:0000256" key="6">
    <source>
        <dbReference type="ARBA" id="ARBA00022827"/>
    </source>
</evidence>
<dbReference type="InterPro" id="IPR055060">
    <property type="entry name" value="ACOX_C_alpha1"/>
</dbReference>
<dbReference type="GO" id="GO:0005504">
    <property type="term" value="F:fatty acid binding"/>
    <property type="evidence" value="ECO:0007669"/>
    <property type="project" value="TreeGrafter"/>
</dbReference>
<feature type="domain" description="Acyl-CoA oxidase C-terminal" evidence="14">
    <location>
        <begin position="545"/>
        <end position="735"/>
    </location>
</feature>
<comment type="subcellular location">
    <subcellularLocation>
        <location evidence="2">Peroxisome</location>
    </subcellularLocation>
</comment>
<evidence type="ECO:0000256" key="7">
    <source>
        <dbReference type="ARBA" id="ARBA00022832"/>
    </source>
</evidence>
<feature type="domain" description="Acyl-CoA oxidase C-alpha1" evidence="16">
    <location>
        <begin position="313"/>
        <end position="492"/>
    </location>
</feature>
<keyword evidence="6 11" id="KW-0274">FAD</keyword>
<dbReference type="GO" id="GO:0016402">
    <property type="term" value="F:pristanoyl-CoA oxidase activity"/>
    <property type="evidence" value="ECO:0007669"/>
    <property type="project" value="TreeGrafter"/>
</dbReference>
<feature type="active site" description="Proton acceptor" evidence="12">
    <location>
        <position position="477"/>
    </location>
</feature>
<reference evidence="17" key="1">
    <citation type="submission" date="2018-10" db="EMBL/GenBank/DDBJ databases">
        <title>Transcriptome assembly of Aceria tosichella (Wheat curl mite) Type 2.</title>
        <authorList>
            <person name="Scully E.D."/>
            <person name="Geib S.M."/>
            <person name="Palmer N.A."/>
            <person name="Gupta A.K."/>
            <person name="Sarath G."/>
            <person name="Tatineni S."/>
        </authorList>
    </citation>
    <scope>NUCLEOTIDE SEQUENCE</scope>
    <source>
        <strain evidence="17">LincolnNE</strain>
    </source>
</reference>
<dbReference type="FunFam" id="2.40.110.10:FF:000005">
    <property type="entry name" value="Acyl-coenzyme A oxidase"/>
    <property type="match status" value="1"/>
</dbReference>
<dbReference type="FunFam" id="1.20.140.10:FF:000010">
    <property type="entry name" value="Acyl-coenzyme A oxidase"/>
    <property type="match status" value="1"/>
</dbReference>
<dbReference type="Pfam" id="PF22924">
    <property type="entry name" value="ACOX_C_alpha1"/>
    <property type="match status" value="1"/>
</dbReference>
<dbReference type="SUPFAM" id="SSF56645">
    <property type="entry name" value="Acyl-CoA dehydrogenase NM domain-like"/>
    <property type="match status" value="1"/>
</dbReference>
<name>A0A6G1SML4_9ACAR</name>
<dbReference type="InterPro" id="IPR006091">
    <property type="entry name" value="Acyl-CoA_Oxase/DH_mid-dom"/>
</dbReference>
<evidence type="ECO:0000256" key="4">
    <source>
        <dbReference type="ARBA" id="ARBA00006288"/>
    </source>
</evidence>
<dbReference type="InterPro" id="IPR012258">
    <property type="entry name" value="Acyl-CoA_oxidase"/>
</dbReference>
<keyword evidence="9" id="KW-0443">Lipid metabolism</keyword>
<keyword evidence="5 11" id="KW-0285">Flavoprotein</keyword>
<dbReference type="Gene3D" id="1.20.140.10">
    <property type="entry name" value="Butyryl-CoA Dehydrogenase, subunit A, domain 3"/>
    <property type="match status" value="2"/>
</dbReference>
<dbReference type="Pfam" id="PF02770">
    <property type="entry name" value="Acyl-CoA_dh_M"/>
    <property type="match status" value="1"/>
</dbReference>
<dbReference type="Pfam" id="PF01756">
    <property type="entry name" value="ACOX"/>
    <property type="match status" value="1"/>
</dbReference>
<evidence type="ECO:0000256" key="5">
    <source>
        <dbReference type="ARBA" id="ARBA00022630"/>
    </source>
</evidence>
<dbReference type="AlphaFoldDB" id="A0A6G1SML4"/>
<dbReference type="GO" id="GO:0005777">
    <property type="term" value="C:peroxisome"/>
    <property type="evidence" value="ECO:0007669"/>
    <property type="project" value="UniProtKB-SubCell"/>
</dbReference>
<dbReference type="InterPro" id="IPR046373">
    <property type="entry name" value="Acyl-CoA_Oxase/DH_mid-dom_sf"/>
</dbReference>
<evidence type="ECO:0000259" key="14">
    <source>
        <dbReference type="Pfam" id="PF01756"/>
    </source>
</evidence>
<evidence type="ECO:0000256" key="2">
    <source>
        <dbReference type="ARBA" id="ARBA00004275"/>
    </source>
</evidence>
<feature type="binding site" evidence="13">
    <location>
        <position position="170"/>
    </location>
    <ligand>
        <name>FAD</name>
        <dbReference type="ChEBI" id="CHEBI:57692"/>
    </ligand>
</feature>
<protein>
    <recommendedName>
        <fullName evidence="11">Acyl-coenzyme A oxidase</fullName>
    </recommendedName>
</protein>
<dbReference type="PIRSF" id="PIRSF000168">
    <property type="entry name" value="Acyl-CoA_oxidase"/>
    <property type="match status" value="1"/>
</dbReference>
<evidence type="ECO:0000259" key="15">
    <source>
        <dbReference type="Pfam" id="PF02770"/>
    </source>
</evidence>
<dbReference type="SUPFAM" id="SSF47203">
    <property type="entry name" value="Acyl-CoA dehydrogenase C-terminal domain-like"/>
    <property type="match status" value="2"/>
</dbReference>
<evidence type="ECO:0000259" key="16">
    <source>
        <dbReference type="Pfam" id="PF22924"/>
    </source>
</evidence>
<comment type="cofactor">
    <cofactor evidence="1">
        <name>FAD</name>
        <dbReference type="ChEBI" id="CHEBI:57692"/>
    </cofactor>
</comment>
<comment type="similarity">
    <text evidence="4 11">Belongs to the acyl-CoA oxidase family.</text>
</comment>
<dbReference type="PANTHER" id="PTHR10909:SF390">
    <property type="entry name" value="PEROXISOMAL ACYL-COENZYME A OXIDASE 3"/>
    <property type="match status" value="1"/>
</dbReference>
<evidence type="ECO:0000256" key="13">
    <source>
        <dbReference type="PIRSR" id="PIRSR000168-2"/>
    </source>
</evidence>
<accession>A0A6G1SML4</accession>
<organism evidence="17">
    <name type="scientific">Aceria tosichella</name>
    <name type="common">wheat curl mite</name>
    <dbReference type="NCBI Taxonomy" id="561515"/>
    <lineage>
        <taxon>Eukaryota</taxon>
        <taxon>Metazoa</taxon>
        <taxon>Ecdysozoa</taxon>
        <taxon>Arthropoda</taxon>
        <taxon>Chelicerata</taxon>
        <taxon>Arachnida</taxon>
        <taxon>Acari</taxon>
        <taxon>Acariformes</taxon>
        <taxon>Trombidiformes</taxon>
        <taxon>Prostigmata</taxon>
        <taxon>Eupodina</taxon>
        <taxon>Eriophyoidea</taxon>
        <taxon>Eriophyidae</taxon>
        <taxon>Eriophyinae</taxon>
        <taxon>Aceriini</taxon>
        <taxon>Aceria</taxon>
    </lineage>
</organism>
<dbReference type="EMBL" id="GGYP01006372">
    <property type="protein sequence ID" value="MDE51143.1"/>
    <property type="molecule type" value="Transcribed_RNA"/>
</dbReference>
<evidence type="ECO:0000256" key="10">
    <source>
        <dbReference type="ARBA" id="ARBA00023140"/>
    </source>
</evidence>
<feature type="binding site" evidence="13">
    <location>
        <position position="209"/>
    </location>
    <ligand>
        <name>FAD</name>
        <dbReference type="ChEBI" id="CHEBI:57692"/>
    </ligand>
</feature>
<dbReference type="FunFam" id="1.20.140.10:FF:000007">
    <property type="entry name" value="Acyl-coenzyme A oxidase"/>
    <property type="match status" value="1"/>
</dbReference>
<evidence type="ECO:0000256" key="3">
    <source>
        <dbReference type="ARBA" id="ARBA00005189"/>
    </source>
</evidence>
<dbReference type="GO" id="GO:0055088">
    <property type="term" value="P:lipid homeostasis"/>
    <property type="evidence" value="ECO:0007669"/>
    <property type="project" value="TreeGrafter"/>
</dbReference>
<dbReference type="InterPro" id="IPR002655">
    <property type="entry name" value="Acyl-CoA_oxidase_C"/>
</dbReference>
<keyword evidence="8" id="KW-0560">Oxidoreductase</keyword>
<evidence type="ECO:0000256" key="12">
    <source>
        <dbReference type="PIRSR" id="PIRSR000168-1"/>
    </source>
</evidence>
<keyword evidence="10" id="KW-0576">Peroxisome</keyword>
<comment type="pathway">
    <text evidence="3">Lipid metabolism.</text>
</comment>
<dbReference type="GO" id="GO:0071949">
    <property type="term" value="F:FAD binding"/>
    <property type="evidence" value="ECO:0007669"/>
    <property type="project" value="InterPro"/>
</dbReference>
<dbReference type="PANTHER" id="PTHR10909">
    <property type="entry name" value="ELECTRON TRANSPORT OXIDOREDUCTASE"/>
    <property type="match status" value="1"/>
</dbReference>
<feature type="domain" description="Acyl-CoA oxidase/dehydrogenase middle" evidence="15">
    <location>
        <begin position="166"/>
        <end position="276"/>
    </location>
</feature>
<dbReference type="InterPro" id="IPR036250">
    <property type="entry name" value="AcylCo_DH-like_C"/>
</dbReference>
<keyword evidence="7" id="KW-0276">Fatty acid metabolism</keyword>
<dbReference type="InterPro" id="IPR009100">
    <property type="entry name" value="AcylCoA_DH/oxidase_NM_dom_sf"/>
</dbReference>
<sequence>MSSSSSSSSFSSTKTPLGELEQLLPDWPQGPLTEYRRRASFDWRQMRVLLDGEDVAKFKAKVWAILERDPLFNRPPWEEMSRDEYRKLTFLRIRRLIEFDFLNEDDFIMNPNLAPAVSQCIGQIDWSMGMKKFMSHEYFIASTRGAGSSSQIESLNMIKNFDALGCFSLTELGHGSNTKAMQTTATFDPASQEFIMHTPDIQSIKCWSGGMGQTATHAVVFAQLCTPDGQQHGLHSFLTPIRDPHTLLPYAGVKIGDMGPKIGLNGVDNGFLIFDNYRIPRGTLMNRNADITPDGKYVSKVGDKKKRMGASFGILSAGRVGIIGMSLLNMEKALVIAVRYAHVRRQFGPDHGVEQAPGGGHNPPAANEWPIIEYQSHQWRLLPYLAAAYVHHHFYRSLFQDYIDFFIRVTYNGASPLELADMGAEIHALTCSGKAYVGWLARDCIQECREACGGHGYLKAAGIGYLRDDHDSNNTYEGDNNVIVQQTSNSLIKFYNQHVRRKGTDDASTAAVVSVSSPYESMNFVPRINETLANYRMPSGGPQTLEQIVEAFRFLVSYLLKQTSDRLDEQLELNNRSLFVAKTRSQVYYAKILSLVYYEFVVLERLLKAFPSPDCQPTNATGESGGGRGELARIMGQLGLLYGLHSLEKWSPYLFEANAIKSGSSTLKDIREHILKLCAQLKDNSLALADALAPPDWVLRSSLGKSDGRLYENLYEAITKSKGCFERPEWFEEFTVRKVKLGSLKPKF</sequence>
<evidence type="ECO:0000313" key="17">
    <source>
        <dbReference type="EMBL" id="MDE51143.1"/>
    </source>
</evidence>